<feature type="region of interest" description="Disordered" evidence="1">
    <location>
        <begin position="59"/>
        <end position="80"/>
    </location>
</feature>
<name>A0A835RCV8_VANPL</name>
<evidence type="ECO:0000256" key="1">
    <source>
        <dbReference type="SAM" id="MobiDB-lite"/>
    </source>
</evidence>
<organism evidence="2 3">
    <name type="scientific">Vanilla planifolia</name>
    <name type="common">Vanilla</name>
    <dbReference type="NCBI Taxonomy" id="51239"/>
    <lineage>
        <taxon>Eukaryota</taxon>
        <taxon>Viridiplantae</taxon>
        <taxon>Streptophyta</taxon>
        <taxon>Embryophyta</taxon>
        <taxon>Tracheophyta</taxon>
        <taxon>Spermatophyta</taxon>
        <taxon>Magnoliopsida</taxon>
        <taxon>Liliopsida</taxon>
        <taxon>Asparagales</taxon>
        <taxon>Orchidaceae</taxon>
        <taxon>Vanilloideae</taxon>
        <taxon>Vanilleae</taxon>
        <taxon>Vanilla</taxon>
    </lineage>
</organism>
<dbReference type="Proteomes" id="UP000639772">
    <property type="component" value="Chromosome 3"/>
</dbReference>
<evidence type="ECO:0000313" key="2">
    <source>
        <dbReference type="EMBL" id="KAG0489935.1"/>
    </source>
</evidence>
<dbReference type="OrthoDB" id="734028at2759"/>
<gene>
    <name evidence="2" type="ORF">HPP92_006798</name>
</gene>
<evidence type="ECO:0000313" key="3">
    <source>
        <dbReference type="Proteomes" id="UP000639772"/>
    </source>
</evidence>
<dbReference type="AlphaFoldDB" id="A0A835RCV8"/>
<proteinExistence type="predicted"/>
<reference evidence="2 3" key="1">
    <citation type="journal article" date="2020" name="Nat. Food">
        <title>A phased Vanilla planifolia genome enables genetic improvement of flavour and production.</title>
        <authorList>
            <person name="Hasing T."/>
            <person name="Tang H."/>
            <person name="Brym M."/>
            <person name="Khazi F."/>
            <person name="Huang T."/>
            <person name="Chambers A.H."/>
        </authorList>
    </citation>
    <scope>NUCLEOTIDE SEQUENCE [LARGE SCALE GENOMIC DNA]</scope>
    <source>
        <tissue evidence="2">Leaf</tissue>
    </source>
</reference>
<dbReference type="EMBL" id="JADCNM010000003">
    <property type="protein sequence ID" value="KAG0489935.1"/>
    <property type="molecule type" value="Genomic_DNA"/>
</dbReference>
<protein>
    <submittedName>
        <fullName evidence="2">Uncharacterized protein</fullName>
    </submittedName>
</protein>
<sequence length="122" mass="13339">MEQCKQGKSTKWIRNFGKRIGSEGWARGPNPEPIGCQRTARAACAERAGRCMPVGMVGAAPWGPSRSIEKSTQSGYGHRESDRLIKTKHCDGSRGFSRNVISAQCSECQSEEIQPSAGKLRE</sequence>
<comment type="caution">
    <text evidence="2">The sequence shown here is derived from an EMBL/GenBank/DDBJ whole genome shotgun (WGS) entry which is preliminary data.</text>
</comment>
<accession>A0A835RCV8</accession>